<feature type="region of interest" description="Disordered" evidence="1">
    <location>
        <begin position="45"/>
        <end position="80"/>
    </location>
</feature>
<dbReference type="EMBL" id="UINC01084168">
    <property type="protein sequence ID" value="SVC30551.1"/>
    <property type="molecule type" value="Genomic_DNA"/>
</dbReference>
<name>A0A382L6N0_9ZZZZ</name>
<evidence type="ECO:0000256" key="1">
    <source>
        <dbReference type="SAM" id="MobiDB-lite"/>
    </source>
</evidence>
<evidence type="ECO:0000313" key="2">
    <source>
        <dbReference type="EMBL" id="SVC30551.1"/>
    </source>
</evidence>
<organism evidence="2">
    <name type="scientific">marine metagenome</name>
    <dbReference type="NCBI Taxonomy" id="408172"/>
    <lineage>
        <taxon>unclassified sequences</taxon>
        <taxon>metagenomes</taxon>
        <taxon>ecological metagenomes</taxon>
    </lineage>
</organism>
<gene>
    <name evidence="2" type="ORF">METZ01_LOCUS283405</name>
</gene>
<dbReference type="AlphaFoldDB" id="A0A382L6N0"/>
<protein>
    <recommendedName>
        <fullName evidence="3">EF-hand domain-containing protein</fullName>
    </recommendedName>
</protein>
<feature type="non-terminal residue" evidence="2">
    <location>
        <position position="222"/>
    </location>
</feature>
<accession>A0A382L6N0</accession>
<reference evidence="2" key="1">
    <citation type="submission" date="2018-05" db="EMBL/GenBank/DDBJ databases">
        <authorList>
            <person name="Lanie J.A."/>
            <person name="Ng W.-L."/>
            <person name="Kazmierczak K.M."/>
            <person name="Andrzejewski T.M."/>
            <person name="Davidsen T.M."/>
            <person name="Wayne K.J."/>
            <person name="Tettelin H."/>
            <person name="Glass J.I."/>
            <person name="Rusch D."/>
            <person name="Podicherti R."/>
            <person name="Tsui H.-C.T."/>
            <person name="Winkler M.E."/>
        </authorList>
    </citation>
    <scope>NUCLEOTIDE SEQUENCE</scope>
</reference>
<proteinExistence type="predicted"/>
<sequence length="222" mass="23413">MLGKYDMGWIPDAKAARIAKLQAQGTSGMDTDGDGIISTAERNKAIGAAPPKTADDGSGNPATDDGSENPAIASSQYTEEQQAQIDAAKAAAAAGGYGYGLGAGAGGSVHDPEAAYARITREQYADYVRDFRDFELELIDRAKTDTSLIDQARVDSAAVEERTRGIAQRNLSRYGANLTPAQEQEMERSLERGTTLGGIQSVADATLAQRGVNQQLLSDIIN</sequence>
<evidence type="ECO:0008006" key="3">
    <source>
        <dbReference type="Google" id="ProtNLM"/>
    </source>
</evidence>